<protein>
    <submittedName>
        <fullName evidence="3">Uncharacterized protein</fullName>
    </submittedName>
</protein>
<keyword evidence="2" id="KW-0732">Signal</keyword>
<feature type="signal peptide" evidence="2">
    <location>
        <begin position="1"/>
        <end position="23"/>
    </location>
</feature>
<evidence type="ECO:0000313" key="4">
    <source>
        <dbReference type="Proteomes" id="UP000781932"/>
    </source>
</evidence>
<dbReference type="OrthoDB" id="2129641at2759"/>
<organism evidence="3 4">
    <name type="scientific">Colletotrichum karsti</name>
    <dbReference type="NCBI Taxonomy" id="1095194"/>
    <lineage>
        <taxon>Eukaryota</taxon>
        <taxon>Fungi</taxon>
        <taxon>Dikarya</taxon>
        <taxon>Ascomycota</taxon>
        <taxon>Pezizomycotina</taxon>
        <taxon>Sordariomycetes</taxon>
        <taxon>Hypocreomycetidae</taxon>
        <taxon>Glomerellales</taxon>
        <taxon>Glomerellaceae</taxon>
        <taxon>Colletotrichum</taxon>
        <taxon>Colletotrichum boninense species complex</taxon>
    </lineage>
</organism>
<feature type="chain" id="PRO_5040287537" evidence="2">
    <location>
        <begin position="24"/>
        <end position="549"/>
    </location>
</feature>
<gene>
    <name evidence="3" type="ORF">CkaCkLH20_11360</name>
</gene>
<accession>A0A9P6HZE2</accession>
<proteinExistence type="predicted"/>
<evidence type="ECO:0000313" key="3">
    <source>
        <dbReference type="EMBL" id="KAF9871191.1"/>
    </source>
</evidence>
<dbReference type="RefSeq" id="XP_038740652.1">
    <property type="nucleotide sequence ID" value="XM_038894074.1"/>
</dbReference>
<sequence length="549" mass="57362">MFSAKSFLCAALAATVSFTGVQAQIDTTADIPLDIDGAFEGASADTTDFNTGGTIRCNGQTVVVPQNLQITFPAAFIPFKDFVASYKTGNYGNYQCSITGNIVGGIKGRAIAAQISIAQFATTTASGYITDVANNGEIKVNVGTGSVTLRINDPNAVYSVGNAGITADPFFTADDQNPSISSFSGFPMCVPRSSADPLCPSSNRPLIGNSKQGSVKVPDWRFMAPFVPGDFITFSGYESGAIIMVYNLVAFNIQLTTAGTPNFIRMEDANIGVWTADTVNQEVAQTKFVGYSSEGTGTAKIQAIDYDKCTGAKNLRDIASLPIPGTEPRNKFEYRVTQPTQVKYAREYYISTSAGTKTNNGILAGTYVMPVSEWIQPEDSVPGRPPTGHDFSQYQWLTDGLGADDKGDVWGPLNPFPQSNVKTNGCSTTTPPAGSGGGSGGSTGGGSSGGSSGGTSTPSKDVVAVVGVPTWVSSKSGTIGIQCNTTYTLKDTLVNMKVSFQNVDGTTSGMSMTAAGNGLWTYTQSKVKNPATSVTCVSDLGGIGTWKKP</sequence>
<feature type="compositionally biased region" description="Polar residues" evidence="1">
    <location>
        <begin position="416"/>
        <end position="426"/>
    </location>
</feature>
<evidence type="ECO:0000256" key="2">
    <source>
        <dbReference type="SAM" id="SignalP"/>
    </source>
</evidence>
<keyword evidence="4" id="KW-1185">Reference proteome</keyword>
<evidence type="ECO:0000256" key="1">
    <source>
        <dbReference type="SAM" id="MobiDB-lite"/>
    </source>
</evidence>
<dbReference type="EMBL" id="JAATWM020000047">
    <property type="protein sequence ID" value="KAF9871191.1"/>
    <property type="molecule type" value="Genomic_DNA"/>
</dbReference>
<name>A0A9P6HZE2_9PEZI</name>
<dbReference type="GeneID" id="62167148"/>
<feature type="region of interest" description="Disordered" evidence="1">
    <location>
        <begin position="407"/>
        <end position="460"/>
    </location>
</feature>
<reference evidence="3" key="2">
    <citation type="submission" date="2020-11" db="EMBL/GenBank/DDBJ databases">
        <title>Whole genome sequencing of Colletotrichum sp.</title>
        <authorList>
            <person name="Li H."/>
        </authorList>
    </citation>
    <scope>NUCLEOTIDE SEQUENCE</scope>
    <source>
        <strain evidence="3">CkLH20</strain>
    </source>
</reference>
<reference evidence="3" key="1">
    <citation type="submission" date="2020-03" db="EMBL/GenBank/DDBJ databases">
        <authorList>
            <person name="He L."/>
        </authorList>
    </citation>
    <scope>NUCLEOTIDE SEQUENCE</scope>
    <source>
        <strain evidence="3">CkLH20</strain>
    </source>
</reference>
<dbReference type="AlphaFoldDB" id="A0A9P6HZE2"/>
<dbReference type="Proteomes" id="UP000781932">
    <property type="component" value="Unassembled WGS sequence"/>
</dbReference>
<feature type="compositionally biased region" description="Gly residues" evidence="1">
    <location>
        <begin position="434"/>
        <end position="453"/>
    </location>
</feature>
<comment type="caution">
    <text evidence="3">The sequence shown here is derived from an EMBL/GenBank/DDBJ whole genome shotgun (WGS) entry which is preliminary data.</text>
</comment>